<dbReference type="SUPFAM" id="SSF88946">
    <property type="entry name" value="Sigma2 domain of RNA polymerase sigma factors"/>
    <property type="match status" value="1"/>
</dbReference>
<evidence type="ECO:0000256" key="2">
    <source>
        <dbReference type="ARBA" id="ARBA00023015"/>
    </source>
</evidence>
<dbReference type="Pfam" id="PF08281">
    <property type="entry name" value="Sigma70_r4_2"/>
    <property type="match status" value="1"/>
</dbReference>
<feature type="domain" description="RNA polymerase sigma factor 70 region 4 type 2" evidence="6">
    <location>
        <begin position="104"/>
        <end position="156"/>
    </location>
</feature>
<evidence type="ECO:0000256" key="1">
    <source>
        <dbReference type="ARBA" id="ARBA00010641"/>
    </source>
</evidence>
<sequence length="166" mass="19704">MDEELITEWFDRYADDIYRFLAYYTSSPDVEDMVQDVFIKAINNFDKFKGNSSPKTWLISIARNLAIDEARKRKRQDWRKLIDTYQTENEESPEDVYQVTESKAQLHEAIHELKPNYRDVIILRGIEELTNAEAADILNWTENKVRVTFYRALKALKTQVGRVNYE</sequence>
<dbReference type="Gene3D" id="1.10.10.10">
    <property type="entry name" value="Winged helix-like DNA-binding domain superfamily/Winged helix DNA-binding domain"/>
    <property type="match status" value="1"/>
</dbReference>
<proteinExistence type="inferred from homology"/>
<dbReference type="EMBL" id="JBHUMZ010000010">
    <property type="protein sequence ID" value="MFD2637748.1"/>
    <property type="molecule type" value="Genomic_DNA"/>
</dbReference>
<evidence type="ECO:0000259" key="5">
    <source>
        <dbReference type="Pfam" id="PF04542"/>
    </source>
</evidence>
<keyword evidence="3" id="KW-0731">Sigma factor</keyword>
<evidence type="ECO:0000259" key="6">
    <source>
        <dbReference type="Pfam" id="PF08281"/>
    </source>
</evidence>
<dbReference type="InterPro" id="IPR013325">
    <property type="entry name" value="RNA_pol_sigma_r2"/>
</dbReference>
<comment type="caution">
    <text evidence="7">The sequence shown here is derived from an EMBL/GenBank/DDBJ whole genome shotgun (WGS) entry which is preliminary data.</text>
</comment>
<keyword evidence="2" id="KW-0805">Transcription regulation</keyword>
<dbReference type="InterPro" id="IPR014284">
    <property type="entry name" value="RNA_pol_sigma-70_dom"/>
</dbReference>
<reference evidence="8" key="1">
    <citation type="journal article" date="2019" name="Int. J. Syst. Evol. Microbiol.">
        <title>The Global Catalogue of Microorganisms (GCM) 10K type strain sequencing project: providing services to taxonomists for standard genome sequencing and annotation.</title>
        <authorList>
            <consortium name="The Broad Institute Genomics Platform"/>
            <consortium name="The Broad Institute Genome Sequencing Center for Infectious Disease"/>
            <person name="Wu L."/>
            <person name="Ma J."/>
        </authorList>
    </citation>
    <scope>NUCLEOTIDE SEQUENCE [LARGE SCALE GENOMIC DNA]</scope>
    <source>
        <strain evidence="8">TISTR 1571</strain>
    </source>
</reference>
<dbReference type="PANTHER" id="PTHR43133:SF60">
    <property type="entry name" value="RNA POLYMERASE SIGMA FACTOR SIGV"/>
    <property type="match status" value="1"/>
</dbReference>
<feature type="domain" description="RNA polymerase sigma-70 region 2" evidence="5">
    <location>
        <begin position="10"/>
        <end position="75"/>
    </location>
</feature>
<dbReference type="InterPro" id="IPR013249">
    <property type="entry name" value="RNA_pol_sigma70_r4_t2"/>
</dbReference>
<dbReference type="NCBIfam" id="TIGR02937">
    <property type="entry name" value="sigma70-ECF"/>
    <property type="match status" value="1"/>
</dbReference>
<accession>A0ABW5Q709</accession>
<keyword evidence="4" id="KW-0804">Transcription</keyword>
<protein>
    <submittedName>
        <fullName evidence="7">RNA polymerase sigma factor</fullName>
    </submittedName>
</protein>
<dbReference type="Proteomes" id="UP001597452">
    <property type="component" value="Unassembled WGS sequence"/>
</dbReference>
<dbReference type="InterPro" id="IPR036388">
    <property type="entry name" value="WH-like_DNA-bd_sf"/>
</dbReference>
<evidence type="ECO:0000313" key="8">
    <source>
        <dbReference type="Proteomes" id="UP001597452"/>
    </source>
</evidence>
<dbReference type="InterPro" id="IPR013324">
    <property type="entry name" value="RNA_pol_sigma_r3/r4-like"/>
</dbReference>
<comment type="similarity">
    <text evidence="1">Belongs to the sigma-70 factor family. ECF subfamily.</text>
</comment>
<dbReference type="CDD" id="cd06171">
    <property type="entry name" value="Sigma70_r4"/>
    <property type="match status" value="1"/>
</dbReference>
<dbReference type="InterPro" id="IPR039425">
    <property type="entry name" value="RNA_pol_sigma-70-like"/>
</dbReference>
<dbReference type="InterPro" id="IPR007627">
    <property type="entry name" value="RNA_pol_sigma70_r2"/>
</dbReference>
<name>A0ABW5Q709_9BACI</name>
<evidence type="ECO:0000256" key="3">
    <source>
        <dbReference type="ARBA" id="ARBA00023082"/>
    </source>
</evidence>
<dbReference type="Gene3D" id="1.10.1740.10">
    <property type="match status" value="1"/>
</dbReference>
<evidence type="ECO:0000256" key="4">
    <source>
        <dbReference type="ARBA" id="ARBA00023163"/>
    </source>
</evidence>
<organism evidence="7 8">
    <name type="scientific">Piscibacillus salipiscarius</name>
    <dbReference type="NCBI Taxonomy" id="299480"/>
    <lineage>
        <taxon>Bacteria</taxon>
        <taxon>Bacillati</taxon>
        <taxon>Bacillota</taxon>
        <taxon>Bacilli</taxon>
        <taxon>Bacillales</taxon>
        <taxon>Bacillaceae</taxon>
        <taxon>Piscibacillus</taxon>
    </lineage>
</organism>
<dbReference type="SUPFAM" id="SSF88659">
    <property type="entry name" value="Sigma3 and sigma4 domains of RNA polymerase sigma factors"/>
    <property type="match status" value="1"/>
</dbReference>
<gene>
    <name evidence="7" type="ORF">ACFSW4_02525</name>
</gene>
<dbReference type="RefSeq" id="WP_054753645.1">
    <property type="nucleotide sequence ID" value="NZ_JBHUMZ010000010.1"/>
</dbReference>
<keyword evidence="8" id="KW-1185">Reference proteome</keyword>
<evidence type="ECO:0000313" key="7">
    <source>
        <dbReference type="EMBL" id="MFD2637748.1"/>
    </source>
</evidence>
<dbReference type="PANTHER" id="PTHR43133">
    <property type="entry name" value="RNA POLYMERASE ECF-TYPE SIGMA FACTO"/>
    <property type="match status" value="1"/>
</dbReference>
<dbReference type="Pfam" id="PF04542">
    <property type="entry name" value="Sigma70_r2"/>
    <property type="match status" value="1"/>
</dbReference>